<reference evidence="2" key="3">
    <citation type="submission" date="2025-08" db="UniProtKB">
        <authorList>
            <consortium name="Ensembl"/>
        </authorList>
    </citation>
    <scope>IDENTIFICATION</scope>
</reference>
<dbReference type="InterPro" id="IPR009263">
    <property type="entry name" value="SERTA_dom"/>
</dbReference>
<keyword evidence="3" id="KW-1185">Reference proteome</keyword>
<dbReference type="KEGG" id="amex:103037877"/>
<sequence>MGQRDVVPLETSMKRKRGLHTASMCRLDVDSAVAVLKNEVEPGEGDALSSSRYMLGRGVKRKLSDCEDPVLGLPYPQQRQLVLDLCLDKLQSCQRRAEPSLHRSVLLANTLRQIQQEMRLEGRNCLPPAPPAPTLLPAATPRHIPELPPVSLDCPPLLNGSLSPSASLATSEDGEAQLDCVESKPLYTSLSNEVDGRQSDLLFGSFEITNSTSYLTDLALDDIFEDIDTSMYDSSDISVLAIPATRGTSAASGTGDEGLKNFSSCTPNTLQLCLSDLNDLDHIMEILVRS</sequence>
<dbReference type="Pfam" id="PF06031">
    <property type="entry name" value="SERTA"/>
    <property type="match status" value="1"/>
</dbReference>
<accession>A0A3B1KF87</accession>
<dbReference type="GeneID" id="103037877"/>
<evidence type="ECO:0000313" key="2">
    <source>
        <dbReference type="Ensembl" id="ENSAMXP00000052374.1"/>
    </source>
</evidence>
<dbReference type="STRING" id="7994.ENSAMXP00000052374"/>
<reference evidence="3" key="2">
    <citation type="journal article" date="2014" name="Nat. Commun.">
        <title>The cavefish genome reveals candidate genes for eye loss.</title>
        <authorList>
            <person name="McGaugh S.E."/>
            <person name="Gross J.B."/>
            <person name="Aken B."/>
            <person name="Blin M."/>
            <person name="Borowsky R."/>
            <person name="Chalopin D."/>
            <person name="Hinaux H."/>
            <person name="Jeffery W.R."/>
            <person name="Keene A."/>
            <person name="Ma L."/>
            <person name="Minx P."/>
            <person name="Murphy D."/>
            <person name="O'Quin K.E."/>
            <person name="Retaux S."/>
            <person name="Rohner N."/>
            <person name="Searle S.M."/>
            <person name="Stahl B.A."/>
            <person name="Tabin C."/>
            <person name="Volff J.N."/>
            <person name="Yoshizawa M."/>
            <person name="Warren W.C."/>
        </authorList>
    </citation>
    <scope>NUCLEOTIDE SEQUENCE [LARGE SCALE GENOMIC DNA]</scope>
    <source>
        <strain evidence="3">female</strain>
    </source>
</reference>
<dbReference type="InParanoid" id="A0A3B1KF87"/>
<dbReference type="AlphaFoldDB" id="A0A3B1KF87"/>
<dbReference type="GO" id="GO:0005634">
    <property type="term" value="C:nucleus"/>
    <property type="evidence" value="ECO:0007669"/>
    <property type="project" value="TreeGrafter"/>
</dbReference>
<proteinExistence type="predicted"/>
<dbReference type="RefSeq" id="XP_007258253.2">
    <property type="nucleotide sequence ID" value="XM_007258191.4"/>
</dbReference>
<evidence type="ECO:0000259" key="1">
    <source>
        <dbReference type="PROSITE" id="PS51053"/>
    </source>
</evidence>
<dbReference type="PANTHER" id="PTHR16277:SF16">
    <property type="entry name" value="SERTA DOMAIN-CONTAINING PROTEIN"/>
    <property type="match status" value="1"/>
</dbReference>
<dbReference type="PROSITE" id="PS51053">
    <property type="entry name" value="SERTA"/>
    <property type="match status" value="1"/>
</dbReference>
<feature type="domain" description="SERTA" evidence="1">
    <location>
        <begin position="75"/>
        <end position="122"/>
    </location>
</feature>
<dbReference type="GeneTree" id="ENSGT00530000063867"/>
<dbReference type="Proteomes" id="UP000018467">
    <property type="component" value="Unassembled WGS sequence"/>
</dbReference>
<dbReference type="PANTHER" id="PTHR16277">
    <property type="entry name" value="CELL DIVISION CYCLE ASSOCIATED PROTEIN 4/SERTA DOMAIN-CONTAINING PROTEIN 2"/>
    <property type="match status" value="1"/>
</dbReference>
<organism evidence="2 3">
    <name type="scientific">Astyanax mexicanus</name>
    <name type="common">Blind cave fish</name>
    <name type="synonym">Astyanax fasciatus mexicanus</name>
    <dbReference type="NCBI Taxonomy" id="7994"/>
    <lineage>
        <taxon>Eukaryota</taxon>
        <taxon>Metazoa</taxon>
        <taxon>Chordata</taxon>
        <taxon>Craniata</taxon>
        <taxon>Vertebrata</taxon>
        <taxon>Euteleostomi</taxon>
        <taxon>Actinopterygii</taxon>
        <taxon>Neopterygii</taxon>
        <taxon>Teleostei</taxon>
        <taxon>Ostariophysi</taxon>
        <taxon>Characiformes</taxon>
        <taxon>Characoidei</taxon>
        <taxon>Acestrorhamphidae</taxon>
        <taxon>Acestrorhamphinae</taxon>
        <taxon>Astyanax</taxon>
    </lineage>
</organism>
<protein>
    <submittedName>
        <fullName evidence="2">Si:dkey-177p2.6</fullName>
    </submittedName>
</protein>
<dbReference type="InterPro" id="IPR052262">
    <property type="entry name" value="E2F-SERTA_domain_protein"/>
</dbReference>
<dbReference type="Bgee" id="ENSAMXG00000031208">
    <property type="expression patterns" value="Expressed in camera-type eye and 14 other cell types or tissues"/>
</dbReference>
<reference evidence="3" key="1">
    <citation type="submission" date="2013-03" db="EMBL/GenBank/DDBJ databases">
        <authorList>
            <person name="Jeffery W."/>
            <person name="Warren W."/>
            <person name="Wilson R.K."/>
        </authorList>
    </citation>
    <scope>NUCLEOTIDE SEQUENCE</scope>
    <source>
        <strain evidence="3">female</strain>
    </source>
</reference>
<name>A0A3B1KF87_ASTMX</name>
<dbReference type="Ensembl" id="ENSAMXT00000042427.1">
    <property type="protein sequence ID" value="ENSAMXP00000052374.1"/>
    <property type="gene ID" value="ENSAMXG00000031208.1"/>
</dbReference>
<reference evidence="2" key="4">
    <citation type="submission" date="2025-09" db="UniProtKB">
        <authorList>
            <consortium name="Ensembl"/>
        </authorList>
    </citation>
    <scope>IDENTIFICATION</scope>
</reference>
<evidence type="ECO:0000313" key="3">
    <source>
        <dbReference type="Proteomes" id="UP000018467"/>
    </source>
</evidence>